<name>A0A4Y7PMD0_9AGAM</name>
<dbReference type="Pfam" id="PF22215">
    <property type="entry name" value="MLKL_N"/>
    <property type="match status" value="1"/>
</dbReference>
<dbReference type="AlphaFoldDB" id="A0A4Y7PMD0"/>
<dbReference type="VEuPathDB" id="FungiDB:BD410DRAFT_844554"/>
<dbReference type="Gene3D" id="1.20.930.20">
    <property type="entry name" value="Adaptor protein Cbl, N-terminal domain"/>
    <property type="match status" value="1"/>
</dbReference>
<accession>A0A4Y7PMD0</accession>
<dbReference type="CDD" id="cd21037">
    <property type="entry name" value="MLKL_NTD"/>
    <property type="match status" value="1"/>
</dbReference>
<dbReference type="InterPro" id="IPR059179">
    <property type="entry name" value="MLKL-like_MCAfunc"/>
</dbReference>
<dbReference type="OrthoDB" id="3266026at2759"/>
<keyword evidence="4" id="KW-1185">Reference proteome</keyword>
<evidence type="ECO:0000313" key="3">
    <source>
        <dbReference type="EMBL" id="TDL16278.1"/>
    </source>
</evidence>
<evidence type="ECO:0000313" key="4">
    <source>
        <dbReference type="Proteomes" id="UP000294933"/>
    </source>
</evidence>
<feature type="compositionally biased region" description="Basic residues" evidence="1">
    <location>
        <begin position="1"/>
        <end position="12"/>
    </location>
</feature>
<dbReference type="Proteomes" id="UP000294933">
    <property type="component" value="Unassembled WGS sequence"/>
</dbReference>
<feature type="domain" description="Mixed lineage kinase" evidence="2">
    <location>
        <begin position="64"/>
        <end position="178"/>
    </location>
</feature>
<dbReference type="GO" id="GO:0007166">
    <property type="term" value="P:cell surface receptor signaling pathway"/>
    <property type="evidence" value="ECO:0007669"/>
    <property type="project" value="InterPro"/>
</dbReference>
<proteinExistence type="predicted"/>
<evidence type="ECO:0000256" key="1">
    <source>
        <dbReference type="SAM" id="MobiDB-lite"/>
    </source>
</evidence>
<reference evidence="3 4" key="1">
    <citation type="submission" date="2018-06" db="EMBL/GenBank/DDBJ databases">
        <title>A transcriptomic atlas of mushroom development highlights an independent origin of complex multicellularity.</title>
        <authorList>
            <consortium name="DOE Joint Genome Institute"/>
            <person name="Krizsan K."/>
            <person name="Almasi E."/>
            <person name="Merenyi Z."/>
            <person name="Sahu N."/>
            <person name="Viragh M."/>
            <person name="Koszo T."/>
            <person name="Mondo S."/>
            <person name="Kiss B."/>
            <person name="Balint B."/>
            <person name="Kues U."/>
            <person name="Barry K."/>
            <person name="Hegedus J.C."/>
            <person name="Henrissat B."/>
            <person name="Johnson J."/>
            <person name="Lipzen A."/>
            <person name="Ohm R."/>
            <person name="Nagy I."/>
            <person name="Pangilinan J."/>
            <person name="Yan J."/>
            <person name="Xiong Y."/>
            <person name="Grigoriev I.V."/>
            <person name="Hibbett D.S."/>
            <person name="Nagy L.G."/>
        </authorList>
    </citation>
    <scope>NUCLEOTIDE SEQUENCE [LARGE SCALE GENOMIC DNA]</scope>
    <source>
        <strain evidence="3 4">SZMC22713</strain>
    </source>
</reference>
<protein>
    <recommendedName>
        <fullName evidence="2">Mixed lineage kinase domain-containing protein</fullName>
    </recommendedName>
</protein>
<dbReference type="InterPro" id="IPR054000">
    <property type="entry name" value="MLKL_N"/>
</dbReference>
<gene>
    <name evidence="3" type="ORF">BD410DRAFT_844554</name>
</gene>
<sequence>MPLRRRLLRRTRSTHDSAETQNMELGSSSVAAAARAATPVALTTLVQSTAVFPPLKSAAGFLLQVHDICEKMKMNREGANDLRVRVEGVRSFVAEAFEDEEDILMWARFQSALNSTLAAADDVWWRKSRLSRLAFSARDAEILRTVKQRLDDAMKLLMLIVSLHQSKTLRSVVMGVSRVEVRSPRISSE</sequence>
<dbReference type="EMBL" id="ML170247">
    <property type="protein sequence ID" value="TDL16278.1"/>
    <property type="molecule type" value="Genomic_DNA"/>
</dbReference>
<evidence type="ECO:0000259" key="2">
    <source>
        <dbReference type="Pfam" id="PF22215"/>
    </source>
</evidence>
<organism evidence="3 4">
    <name type="scientific">Rickenella mellea</name>
    <dbReference type="NCBI Taxonomy" id="50990"/>
    <lineage>
        <taxon>Eukaryota</taxon>
        <taxon>Fungi</taxon>
        <taxon>Dikarya</taxon>
        <taxon>Basidiomycota</taxon>
        <taxon>Agaricomycotina</taxon>
        <taxon>Agaricomycetes</taxon>
        <taxon>Hymenochaetales</taxon>
        <taxon>Rickenellaceae</taxon>
        <taxon>Rickenella</taxon>
    </lineage>
</organism>
<dbReference type="InterPro" id="IPR036537">
    <property type="entry name" value="Adaptor_Cbl_N_dom_sf"/>
</dbReference>
<feature type="region of interest" description="Disordered" evidence="1">
    <location>
        <begin position="1"/>
        <end position="25"/>
    </location>
</feature>